<dbReference type="Pfam" id="PF12442">
    <property type="entry name" value="DUF3681"/>
    <property type="match status" value="1"/>
</dbReference>
<dbReference type="EnsemblPlants" id="TraesCSU02G239500.1">
    <property type="protein sequence ID" value="TraesCSU02G239500.1.cds1"/>
    <property type="gene ID" value="TraesCSU02G239500"/>
</dbReference>
<evidence type="ECO:0000256" key="1">
    <source>
        <dbReference type="SAM" id="Phobius"/>
    </source>
</evidence>
<evidence type="ECO:0000313" key="3">
    <source>
        <dbReference type="Proteomes" id="UP000019116"/>
    </source>
</evidence>
<evidence type="ECO:0000313" key="2">
    <source>
        <dbReference type="EnsemblPlants" id="TraesCSU02G239500.1.cds1"/>
    </source>
</evidence>
<dbReference type="InterPro" id="IPR022149">
    <property type="entry name" value="DUF3681"/>
</dbReference>
<keyword evidence="1" id="KW-0472">Membrane</keyword>
<reference evidence="2" key="2">
    <citation type="submission" date="2018-10" db="UniProtKB">
        <authorList>
            <consortium name="EnsemblPlants"/>
        </authorList>
    </citation>
    <scope>IDENTIFICATION</scope>
</reference>
<keyword evidence="1" id="KW-0812">Transmembrane</keyword>
<dbReference type="EnsemblPlants" id="TraesCSU02G187800.1">
    <property type="protein sequence ID" value="TraesCSU02G187800.1.cds1"/>
    <property type="gene ID" value="TraesCSU02G187800"/>
</dbReference>
<dbReference type="OMA" id="CNRRPLA"/>
<feature type="transmembrane region" description="Helical" evidence="1">
    <location>
        <begin position="21"/>
        <end position="40"/>
    </location>
</feature>
<dbReference type="Gramene" id="TraesCSU02G239500.1">
    <property type="protein sequence ID" value="TraesCSU02G239500.1.cds1"/>
    <property type="gene ID" value="TraesCSU02G239500"/>
</dbReference>
<dbReference type="Gramene" id="TraesCSU02G187800.1">
    <property type="protein sequence ID" value="TraesCSU02G187800.1.cds1"/>
    <property type="gene ID" value="TraesCSU02G187800"/>
</dbReference>
<dbReference type="PANTHER" id="PTHR33530:SF22">
    <property type="match status" value="1"/>
</dbReference>
<accession>A0A341ZG00</accession>
<keyword evidence="3" id="KW-1185">Reference proteome</keyword>
<dbReference type="PANTHER" id="PTHR33530">
    <property type="entry name" value="OS01G0147100 PROTEIN"/>
    <property type="match status" value="1"/>
</dbReference>
<feature type="transmembrane region" description="Helical" evidence="1">
    <location>
        <begin position="60"/>
        <end position="82"/>
    </location>
</feature>
<dbReference type="OrthoDB" id="692057at2759"/>
<organism evidence="2">
    <name type="scientific">Triticum aestivum</name>
    <name type="common">Wheat</name>
    <dbReference type="NCBI Taxonomy" id="4565"/>
    <lineage>
        <taxon>Eukaryota</taxon>
        <taxon>Viridiplantae</taxon>
        <taxon>Streptophyta</taxon>
        <taxon>Embryophyta</taxon>
        <taxon>Tracheophyta</taxon>
        <taxon>Spermatophyta</taxon>
        <taxon>Magnoliopsida</taxon>
        <taxon>Liliopsida</taxon>
        <taxon>Poales</taxon>
        <taxon>Poaceae</taxon>
        <taxon>BOP clade</taxon>
        <taxon>Pooideae</taxon>
        <taxon>Triticodae</taxon>
        <taxon>Triticeae</taxon>
        <taxon>Triticinae</taxon>
        <taxon>Triticum</taxon>
    </lineage>
</organism>
<dbReference type="Gramene" id="TraesCSU03G0425000.1">
    <property type="protein sequence ID" value="TraesCSU03G0425000.1.CDS1"/>
    <property type="gene ID" value="TraesCSU03G0425000"/>
</dbReference>
<dbReference type="AlphaFoldDB" id="A0A341ZG00"/>
<keyword evidence="1" id="KW-1133">Transmembrane helix</keyword>
<name>A0A341ZG00_WHEAT</name>
<sequence>MELESSAVGAIAEASLDREKLPAALLLCGVLEAAGALWLLVYRGPGGVFLHGGKVAFCSYYAILVVLVLFGCAEAWAGLWVDQQPCGRRAVGRTVLWCSILPLVLVAGLGGFASAIPK</sequence>
<dbReference type="Gramene" id="TraesCSU03G0271000.1">
    <property type="protein sequence ID" value="TraesCSU03G0271000.1.CDS1"/>
    <property type="gene ID" value="TraesCSU03G0271000"/>
</dbReference>
<proteinExistence type="predicted"/>
<protein>
    <submittedName>
        <fullName evidence="2">Uncharacterized protein</fullName>
    </submittedName>
</protein>
<dbReference type="Proteomes" id="UP000019116">
    <property type="component" value="Chromosome Un"/>
</dbReference>
<reference evidence="2" key="1">
    <citation type="submission" date="2018-08" db="EMBL/GenBank/DDBJ databases">
        <authorList>
            <person name="Rossello M."/>
        </authorList>
    </citation>
    <scope>NUCLEOTIDE SEQUENCE [LARGE SCALE GENOMIC DNA]</scope>
    <source>
        <strain evidence="2">cv. Chinese Spring</strain>
    </source>
</reference>
<feature type="transmembrane region" description="Helical" evidence="1">
    <location>
        <begin position="94"/>
        <end position="116"/>
    </location>
</feature>